<name>A0A495WYZ4_9PSEU</name>
<dbReference type="AlphaFoldDB" id="A0A495WYZ4"/>
<organism evidence="2 3">
    <name type="scientific">Saccharothrix variisporea</name>
    <dbReference type="NCBI Taxonomy" id="543527"/>
    <lineage>
        <taxon>Bacteria</taxon>
        <taxon>Bacillati</taxon>
        <taxon>Actinomycetota</taxon>
        <taxon>Actinomycetes</taxon>
        <taxon>Pseudonocardiales</taxon>
        <taxon>Pseudonocardiaceae</taxon>
        <taxon>Saccharothrix</taxon>
    </lineage>
</organism>
<reference evidence="2 3" key="1">
    <citation type="submission" date="2018-10" db="EMBL/GenBank/DDBJ databases">
        <title>Sequencing the genomes of 1000 actinobacteria strains.</title>
        <authorList>
            <person name="Klenk H.-P."/>
        </authorList>
    </citation>
    <scope>NUCLEOTIDE SEQUENCE [LARGE SCALE GENOMIC DNA]</scope>
    <source>
        <strain evidence="2 3">DSM 43911</strain>
    </source>
</reference>
<gene>
    <name evidence="2" type="ORF">DFJ66_0239</name>
</gene>
<evidence type="ECO:0000256" key="1">
    <source>
        <dbReference type="SAM" id="MobiDB-lite"/>
    </source>
</evidence>
<accession>A0A495WYZ4</accession>
<dbReference type="EMBL" id="RBXR01000001">
    <property type="protein sequence ID" value="RKT67071.1"/>
    <property type="molecule type" value="Genomic_DNA"/>
</dbReference>
<evidence type="ECO:0000313" key="3">
    <source>
        <dbReference type="Proteomes" id="UP000272729"/>
    </source>
</evidence>
<comment type="caution">
    <text evidence="2">The sequence shown here is derived from an EMBL/GenBank/DDBJ whole genome shotgun (WGS) entry which is preliminary data.</text>
</comment>
<feature type="compositionally biased region" description="Basic and acidic residues" evidence="1">
    <location>
        <begin position="9"/>
        <end position="34"/>
    </location>
</feature>
<sequence>MSTSIQARDGTDPDTAKKAAEAKKAEADARAAETAADRAAEELVQWREKNRRDQWAALVPDLSKVQLGTTSVAGDHAVRGSALALRAVEDAAGEVVGVVERLQPTGAVLITDDVDLAGGEASRRSVLSGLEHLTRTAERLLAPAQPRAEESPAALALGSVVAQAVPALMSLASPKRSLTTSAAPVDDLACAATVIGKLVAAKVRVLHDAFRMPAATRLEQALTDLTAKRDGIAERADQLGDDPAAGRLRSFVASVDAFTAAIAAVPEHATRSPWADACLREALHDNSVEYVVLVKGVAGSTTQLVNDRPFGRDDVSVTADVSITYLVLRLADNRLVAAGAAAGTATMTGKIGRRLRVTP</sequence>
<feature type="region of interest" description="Disordered" evidence="1">
    <location>
        <begin position="1"/>
        <end position="34"/>
    </location>
</feature>
<evidence type="ECO:0000313" key="2">
    <source>
        <dbReference type="EMBL" id="RKT67071.1"/>
    </source>
</evidence>
<dbReference type="RefSeq" id="WP_121217095.1">
    <property type="nucleotide sequence ID" value="NZ_JBIUBA010000046.1"/>
</dbReference>
<keyword evidence="3" id="KW-1185">Reference proteome</keyword>
<protein>
    <submittedName>
        <fullName evidence="2">Uncharacterized protein</fullName>
    </submittedName>
</protein>
<proteinExistence type="predicted"/>
<dbReference type="Proteomes" id="UP000272729">
    <property type="component" value="Unassembled WGS sequence"/>
</dbReference>